<protein>
    <submittedName>
        <fullName evidence="1">Uncharacterized protein</fullName>
    </submittedName>
</protein>
<sequence>MRYGDKTMTEDEICERIWEICTALQYFPEKIAEKELMQELDALCNLMIQRHNSIVRTAP</sequence>
<organism evidence="1 2">
    <name type="scientific">Sporomusa acidovorans (strain ATCC 49682 / DSM 3132 / Mol)</name>
    <dbReference type="NCBI Taxonomy" id="1123286"/>
    <lineage>
        <taxon>Bacteria</taxon>
        <taxon>Bacillati</taxon>
        <taxon>Bacillota</taxon>
        <taxon>Negativicutes</taxon>
        <taxon>Selenomonadales</taxon>
        <taxon>Sporomusaceae</taxon>
        <taxon>Sporomusa</taxon>
    </lineage>
</organism>
<evidence type="ECO:0000313" key="1">
    <source>
        <dbReference type="EMBL" id="XFO70721.1"/>
    </source>
</evidence>
<dbReference type="EMBL" id="CP155571">
    <property type="protein sequence ID" value="XFO70721.1"/>
    <property type="molecule type" value="Genomic_DNA"/>
</dbReference>
<keyword evidence="2" id="KW-1185">Reference proteome</keyword>
<gene>
    <name evidence="1" type="ORF">SPACI_007210</name>
</gene>
<name>A0ABZ3IYF0_SPOA4</name>
<accession>A0ABZ3IYF0</accession>
<dbReference type="Proteomes" id="UP000216052">
    <property type="component" value="Chromosome"/>
</dbReference>
<proteinExistence type="predicted"/>
<evidence type="ECO:0000313" key="2">
    <source>
        <dbReference type="Proteomes" id="UP000216052"/>
    </source>
</evidence>
<reference evidence="1" key="1">
    <citation type="submission" date="2024-05" db="EMBL/GenBank/DDBJ databases">
        <title>Isolation and characterization of Sporomusa carbonis sp. nov., a carboxydotrophic hydrogenogen in the genus of Sporomusa isolated from a charcoal burning pile.</title>
        <authorList>
            <person name="Boeer T."/>
            <person name="Rosenbaum F."/>
            <person name="Eysell L."/>
            <person name="Mueller V."/>
            <person name="Daniel R."/>
            <person name="Poehlein A."/>
        </authorList>
    </citation>
    <scope>NUCLEOTIDE SEQUENCE [LARGE SCALE GENOMIC DNA]</scope>
    <source>
        <strain evidence="1">DSM 3132</strain>
    </source>
</reference>